<keyword evidence="1" id="KW-0812">Transmembrane</keyword>
<dbReference type="AlphaFoldDB" id="A0AA41VAH9"/>
<keyword evidence="1" id="KW-0472">Membrane</keyword>
<dbReference type="InterPro" id="IPR032194">
    <property type="entry name" value="CNOT1_HEAT"/>
</dbReference>
<dbReference type="GO" id="GO:0030015">
    <property type="term" value="C:CCR4-NOT core complex"/>
    <property type="evidence" value="ECO:0007669"/>
    <property type="project" value="InterPro"/>
</dbReference>
<dbReference type="GO" id="GO:0060090">
    <property type="term" value="F:molecular adaptor activity"/>
    <property type="evidence" value="ECO:0007669"/>
    <property type="project" value="TreeGrafter"/>
</dbReference>
<feature type="domain" description="CCR4-NOT transcription complex subunit 1 HEAT repeat" evidence="2">
    <location>
        <begin position="18"/>
        <end position="104"/>
    </location>
</feature>
<name>A0AA41VAH9_PAPNU</name>
<sequence>MSRTLIHVQSFWCLRQPKILSPVLDMAPFSFSIKLAALASGNEQINLQKWLSDYLTTYGNTFDEACLMFLKEILFDVPKMFLQIPFNTVVNAYLETVPIFIKALLGHAGQNISRHHLLEEMNNFFTVFIQSTILSPICPLVLLFVVFWMPCVNLLIL</sequence>
<keyword evidence="1" id="KW-1133">Transmembrane helix</keyword>
<dbReference type="Pfam" id="PF16418">
    <property type="entry name" value="CNOT1_HEAT"/>
    <property type="match status" value="1"/>
</dbReference>
<feature type="non-terminal residue" evidence="3">
    <location>
        <position position="1"/>
    </location>
</feature>
<dbReference type="InterPro" id="IPR040398">
    <property type="entry name" value="Not1"/>
</dbReference>
<dbReference type="PANTHER" id="PTHR13162">
    <property type="entry name" value="CCR4-NOT TRANSCRIPTION COMPLEX"/>
    <property type="match status" value="1"/>
</dbReference>
<protein>
    <recommendedName>
        <fullName evidence="2">CCR4-NOT transcription complex subunit 1 HEAT repeat domain-containing protein</fullName>
    </recommendedName>
</protein>
<dbReference type="GO" id="GO:0000288">
    <property type="term" value="P:nuclear-transcribed mRNA catabolic process, deadenylation-dependent decay"/>
    <property type="evidence" value="ECO:0007669"/>
    <property type="project" value="TreeGrafter"/>
</dbReference>
<proteinExistence type="predicted"/>
<feature type="transmembrane region" description="Helical" evidence="1">
    <location>
        <begin position="124"/>
        <end position="149"/>
    </location>
</feature>
<organism evidence="3 4">
    <name type="scientific">Papaver nudicaule</name>
    <name type="common">Iceland poppy</name>
    <dbReference type="NCBI Taxonomy" id="74823"/>
    <lineage>
        <taxon>Eukaryota</taxon>
        <taxon>Viridiplantae</taxon>
        <taxon>Streptophyta</taxon>
        <taxon>Embryophyta</taxon>
        <taxon>Tracheophyta</taxon>
        <taxon>Spermatophyta</taxon>
        <taxon>Magnoliopsida</taxon>
        <taxon>Ranunculales</taxon>
        <taxon>Papaveraceae</taxon>
        <taxon>Papaveroideae</taxon>
        <taxon>Papaver</taxon>
    </lineage>
</organism>
<dbReference type="PANTHER" id="PTHR13162:SF8">
    <property type="entry name" value="CCR4-NOT TRANSCRIPTION COMPLEX SUBUNIT 1"/>
    <property type="match status" value="1"/>
</dbReference>
<dbReference type="GO" id="GO:0017148">
    <property type="term" value="P:negative regulation of translation"/>
    <property type="evidence" value="ECO:0007669"/>
    <property type="project" value="InterPro"/>
</dbReference>
<evidence type="ECO:0000256" key="1">
    <source>
        <dbReference type="SAM" id="Phobius"/>
    </source>
</evidence>
<evidence type="ECO:0000313" key="4">
    <source>
        <dbReference type="Proteomes" id="UP001177140"/>
    </source>
</evidence>
<evidence type="ECO:0000259" key="2">
    <source>
        <dbReference type="Pfam" id="PF16418"/>
    </source>
</evidence>
<dbReference type="GO" id="GO:0000932">
    <property type="term" value="C:P-body"/>
    <property type="evidence" value="ECO:0007669"/>
    <property type="project" value="TreeGrafter"/>
</dbReference>
<keyword evidence="4" id="KW-1185">Reference proteome</keyword>
<gene>
    <name evidence="3" type="ORF">MKW94_026719</name>
</gene>
<dbReference type="Proteomes" id="UP001177140">
    <property type="component" value="Unassembled WGS sequence"/>
</dbReference>
<dbReference type="EMBL" id="JAJJMA010178282">
    <property type="protein sequence ID" value="MCL7037369.1"/>
    <property type="molecule type" value="Genomic_DNA"/>
</dbReference>
<evidence type="ECO:0000313" key="3">
    <source>
        <dbReference type="EMBL" id="MCL7037369.1"/>
    </source>
</evidence>
<accession>A0AA41VAH9</accession>
<comment type="caution">
    <text evidence="3">The sequence shown here is derived from an EMBL/GenBank/DDBJ whole genome shotgun (WGS) entry which is preliminary data.</text>
</comment>
<reference evidence="3" key="1">
    <citation type="submission" date="2022-03" db="EMBL/GenBank/DDBJ databases">
        <title>A functionally conserved STORR gene fusion in Papaver species that diverged 16.8 million years ago.</title>
        <authorList>
            <person name="Catania T."/>
        </authorList>
    </citation>
    <scope>NUCLEOTIDE SEQUENCE</scope>
    <source>
        <strain evidence="3">S-191538</strain>
    </source>
</reference>